<evidence type="ECO:0000256" key="1">
    <source>
        <dbReference type="SAM" id="MobiDB-lite"/>
    </source>
</evidence>
<evidence type="ECO:0000313" key="2">
    <source>
        <dbReference type="EMBL" id="MBB6434733.1"/>
    </source>
</evidence>
<feature type="region of interest" description="Disordered" evidence="1">
    <location>
        <begin position="1"/>
        <end position="21"/>
    </location>
</feature>
<name>A0A7X0HBT3_9ACTN</name>
<reference evidence="2 3" key="1">
    <citation type="submission" date="2020-08" db="EMBL/GenBank/DDBJ databases">
        <title>Genomic Encyclopedia of Type Strains, Phase IV (KMG-IV): sequencing the most valuable type-strain genomes for metagenomic binning, comparative biology and taxonomic classification.</title>
        <authorList>
            <person name="Goeker M."/>
        </authorList>
    </citation>
    <scope>NUCLEOTIDE SEQUENCE [LARGE SCALE GENOMIC DNA]</scope>
    <source>
        <strain evidence="2 3">DSM 40141</strain>
    </source>
</reference>
<sequence>MKKPTAKTAKADSSGTSGLPALLGKTCAAMYVARKVYAYQSYYHSTALPTEAASNWRAGFCGGAAVFKVSVMVPTVSQHRACSRALHRS</sequence>
<dbReference type="GO" id="GO:0016874">
    <property type="term" value="F:ligase activity"/>
    <property type="evidence" value="ECO:0007669"/>
    <property type="project" value="UniProtKB-KW"/>
</dbReference>
<evidence type="ECO:0000313" key="3">
    <source>
        <dbReference type="Proteomes" id="UP000540423"/>
    </source>
</evidence>
<proteinExistence type="predicted"/>
<gene>
    <name evidence="2" type="ORF">HNQ79_001181</name>
</gene>
<keyword evidence="2" id="KW-0436">Ligase</keyword>
<dbReference type="Proteomes" id="UP000540423">
    <property type="component" value="Unassembled WGS sequence"/>
</dbReference>
<keyword evidence="3" id="KW-1185">Reference proteome</keyword>
<comment type="caution">
    <text evidence="2">The sequence shown here is derived from an EMBL/GenBank/DDBJ whole genome shotgun (WGS) entry which is preliminary data.</text>
</comment>
<protein>
    <submittedName>
        <fullName evidence="2">Phenylacetate-coenzyme A ligase PaaK-like adenylate-forming protein</fullName>
    </submittedName>
</protein>
<accession>A0A7X0HBT3</accession>
<organism evidence="2 3">
    <name type="scientific">Streptomyces candidus</name>
    <dbReference type="NCBI Taxonomy" id="67283"/>
    <lineage>
        <taxon>Bacteria</taxon>
        <taxon>Bacillati</taxon>
        <taxon>Actinomycetota</taxon>
        <taxon>Actinomycetes</taxon>
        <taxon>Kitasatosporales</taxon>
        <taxon>Streptomycetaceae</taxon>
        <taxon>Streptomyces</taxon>
    </lineage>
</organism>
<dbReference type="EMBL" id="JACHEM010000002">
    <property type="protein sequence ID" value="MBB6434733.1"/>
    <property type="molecule type" value="Genomic_DNA"/>
</dbReference>
<dbReference type="AlphaFoldDB" id="A0A7X0HBT3"/>